<dbReference type="PIRSF" id="PIRSF000103">
    <property type="entry name" value="HIBADH"/>
    <property type="match status" value="1"/>
</dbReference>
<evidence type="ECO:0000313" key="12">
    <source>
        <dbReference type="EMBL" id="WGH77365.1"/>
    </source>
</evidence>
<evidence type="ECO:0000256" key="4">
    <source>
        <dbReference type="ARBA" id="ARBA00023277"/>
    </source>
</evidence>
<protein>
    <recommendedName>
        <fullName evidence="8">L-threonate dehydrogenase</fullName>
        <ecNumber evidence="7">1.1.1.411</ecNumber>
    </recommendedName>
</protein>
<dbReference type="RefSeq" id="WP_279963939.1">
    <property type="nucleotide sequence ID" value="NZ_CP122537.1"/>
</dbReference>
<feature type="domain" description="6-phosphogluconate dehydrogenase NADP-binding" evidence="10">
    <location>
        <begin position="4"/>
        <end position="153"/>
    </location>
</feature>
<dbReference type="InterPro" id="IPR029154">
    <property type="entry name" value="HIBADH-like_NADP-bd"/>
</dbReference>
<dbReference type="InterPro" id="IPR015815">
    <property type="entry name" value="HIBADH-related"/>
</dbReference>
<evidence type="ECO:0000256" key="5">
    <source>
        <dbReference type="ARBA" id="ARBA00037062"/>
    </source>
</evidence>
<evidence type="ECO:0000256" key="7">
    <source>
        <dbReference type="ARBA" id="ARBA00038870"/>
    </source>
</evidence>
<dbReference type="Gene3D" id="1.10.1040.10">
    <property type="entry name" value="N-(1-d-carboxylethyl)-l-norvaline Dehydrogenase, domain 2"/>
    <property type="match status" value="1"/>
</dbReference>
<reference evidence="12 13" key="1">
    <citation type="submission" date="2023-04" db="EMBL/GenBank/DDBJ databases">
        <title>Jannaschia ovalis sp. nov., a marine bacterium isolated from sea tidal flat.</title>
        <authorList>
            <person name="Kwon D.Y."/>
            <person name="Kim J.-J."/>
        </authorList>
    </citation>
    <scope>NUCLEOTIDE SEQUENCE [LARGE SCALE GENOMIC DNA]</scope>
    <source>
        <strain evidence="12 13">GRR-S6-38</strain>
    </source>
</reference>
<keyword evidence="3" id="KW-0520">NAD</keyword>
<dbReference type="SUPFAM" id="SSF51735">
    <property type="entry name" value="NAD(P)-binding Rossmann-fold domains"/>
    <property type="match status" value="1"/>
</dbReference>
<evidence type="ECO:0000259" key="11">
    <source>
        <dbReference type="Pfam" id="PF14833"/>
    </source>
</evidence>
<evidence type="ECO:0000256" key="6">
    <source>
        <dbReference type="ARBA" id="ARBA00037979"/>
    </source>
</evidence>
<dbReference type="PANTHER" id="PTHR43060:SF17">
    <property type="entry name" value="L-THREONATE DEHYDROGENASE"/>
    <property type="match status" value="1"/>
</dbReference>
<evidence type="ECO:0000259" key="10">
    <source>
        <dbReference type="Pfam" id="PF03446"/>
    </source>
</evidence>
<feature type="domain" description="3-hydroxyisobutyrate dehydrogenase-like NAD-binding" evidence="11">
    <location>
        <begin position="156"/>
        <end position="276"/>
    </location>
</feature>
<gene>
    <name evidence="12" type="ORF">P8627_09915</name>
</gene>
<dbReference type="NCBIfam" id="NF043037">
    <property type="entry name" value="ThreonDh"/>
    <property type="match status" value="1"/>
</dbReference>
<evidence type="ECO:0000256" key="2">
    <source>
        <dbReference type="ARBA" id="ARBA00023002"/>
    </source>
</evidence>
<sequence length="285" mass="28801">MADLGVWGMGSMGLGMAGSLLRAGHRVVGHDVRPDAVLDGGSEIAVGDLDAAVLVVLNAAQTEEVLFGAGGIAGEMRKGAVVIACATVAPDFARDMAGRCAALGLHYLDAPISGGAVKAAEGKLSIMAAGSPEAFAAARPALDAMAETVFELGAVGAGSAMKAVNQMLAGTHIAAMAEAMVFGMTQGVSPAQFMEVIPACAGTSWMLENRGPHIRDGDYTPRSAIPIWLKDLGIVGDIAKAAGIEMPLTETALARFRAAAEMGLQAEDDAAVAKVYAAQAGVTLP</sequence>
<keyword evidence="13" id="KW-1185">Reference proteome</keyword>
<dbReference type="SUPFAM" id="SSF48179">
    <property type="entry name" value="6-phosphogluconate dehydrogenase C-terminal domain-like"/>
    <property type="match status" value="1"/>
</dbReference>
<dbReference type="InterPro" id="IPR036291">
    <property type="entry name" value="NAD(P)-bd_dom_sf"/>
</dbReference>
<comment type="function">
    <text evidence="5">Catalyzes oxidation of L-threonate to 2-oxo-tetronate. Can use either NAD(+) or NADP(+) as cosubstrate, with a preference for NAD(+).</text>
</comment>
<dbReference type="InterPro" id="IPR013328">
    <property type="entry name" value="6PGD_dom2"/>
</dbReference>
<evidence type="ECO:0000313" key="13">
    <source>
        <dbReference type="Proteomes" id="UP001243420"/>
    </source>
</evidence>
<dbReference type="GO" id="GO:0016491">
    <property type="term" value="F:oxidoreductase activity"/>
    <property type="evidence" value="ECO:0007669"/>
    <property type="project" value="UniProtKB-KW"/>
</dbReference>
<keyword evidence="4" id="KW-0119">Carbohydrate metabolism</keyword>
<accession>A0ABY8L7L2</accession>
<comment type="similarity">
    <text evidence="6">Belongs to the HIBADH-related family. L-threonate dehydrogenase subfamily.</text>
</comment>
<dbReference type="Pfam" id="PF03446">
    <property type="entry name" value="NAD_binding_2"/>
    <property type="match status" value="1"/>
</dbReference>
<dbReference type="PANTHER" id="PTHR43060">
    <property type="entry name" value="3-HYDROXYISOBUTYRATE DEHYDROGENASE-LIKE 1, MITOCHONDRIAL-RELATED"/>
    <property type="match status" value="1"/>
</dbReference>
<evidence type="ECO:0000256" key="8">
    <source>
        <dbReference type="ARBA" id="ARBA00039407"/>
    </source>
</evidence>
<keyword evidence="2 12" id="KW-0560">Oxidoreductase</keyword>
<dbReference type="Pfam" id="PF14833">
    <property type="entry name" value="NAD_binding_11"/>
    <property type="match status" value="1"/>
</dbReference>
<dbReference type="EC" id="1.1.1.411" evidence="7"/>
<proteinExistence type="inferred from homology"/>
<evidence type="ECO:0000256" key="9">
    <source>
        <dbReference type="ARBA" id="ARBA00047312"/>
    </source>
</evidence>
<organism evidence="12 13">
    <name type="scientific">Jannaschia ovalis</name>
    <dbReference type="NCBI Taxonomy" id="3038773"/>
    <lineage>
        <taxon>Bacteria</taxon>
        <taxon>Pseudomonadati</taxon>
        <taxon>Pseudomonadota</taxon>
        <taxon>Alphaproteobacteria</taxon>
        <taxon>Rhodobacterales</taxon>
        <taxon>Roseobacteraceae</taxon>
        <taxon>Jannaschia</taxon>
    </lineage>
</organism>
<dbReference type="Proteomes" id="UP001243420">
    <property type="component" value="Chromosome"/>
</dbReference>
<evidence type="ECO:0000256" key="3">
    <source>
        <dbReference type="ARBA" id="ARBA00023027"/>
    </source>
</evidence>
<evidence type="ECO:0000256" key="1">
    <source>
        <dbReference type="ARBA" id="ARBA00022857"/>
    </source>
</evidence>
<dbReference type="InterPro" id="IPR050006">
    <property type="entry name" value="LtnD"/>
</dbReference>
<dbReference type="InterPro" id="IPR006115">
    <property type="entry name" value="6PGDH_NADP-bd"/>
</dbReference>
<dbReference type="InterPro" id="IPR008927">
    <property type="entry name" value="6-PGluconate_DH-like_C_sf"/>
</dbReference>
<comment type="catalytic activity">
    <reaction evidence="9">
        <text>L-threonate + NAD(+) = 2-dehydro-L-erythronate + NADH + H(+)</text>
        <dbReference type="Rhea" id="RHEA:52548"/>
        <dbReference type="ChEBI" id="CHEBI:15378"/>
        <dbReference type="ChEBI" id="CHEBI:57540"/>
        <dbReference type="ChEBI" id="CHEBI:57561"/>
        <dbReference type="ChEBI" id="CHEBI:57945"/>
        <dbReference type="ChEBI" id="CHEBI:136669"/>
        <dbReference type="EC" id="1.1.1.411"/>
    </reaction>
</comment>
<name>A0ABY8L7L2_9RHOB</name>
<dbReference type="EMBL" id="CP122537">
    <property type="protein sequence ID" value="WGH77365.1"/>
    <property type="molecule type" value="Genomic_DNA"/>
</dbReference>
<dbReference type="Gene3D" id="3.40.50.720">
    <property type="entry name" value="NAD(P)-binding Rossmann-like Domain"/>
    <property type="match status" value="1"/>
</dbReference>
<keyword evidence="1" id="KW-0521">NADP</keyword>